<proteinExistence type="predicted"/>
<dbReference type="PANTHER" id="PTHR39338:SF6">
    <property type="entry name" value="BLL5662 PROTEIN"/>
    <property type="match status" value="1"/>
</dbReference>
<dbReference type="CDD" id="cd00198">
    <property type="entry name" value="vWFA"/>
    <property type="match status" value="1"/>
</dbReference>
<evidence type="ECO:0000313" key="1">
    <source>
        <dbReference type="EMBL" id="KPV42843.1"/>
    </source>
</evidence>
<dbReference type="InterPro" id="IPR036465">
    <property type="entry name" value="vWFA_dom_sf"/>
</dbReference>
<dbReference type="AlphaFoldDB" id="A0A0P9CIJ0"/>
<dbReference type="EMBL" id="LJCO01000069">
    <property type="protein sequence ID" value="KPV42843.1"/>
    <property type="molecule type" value="Genomic_DNA"/>
</dbReference>
<keyword evidence="2" id="KW-1185">Reference proteome</keyword>
<sequence length="202" mass="22957">MKTSPDWKRTVRLWQRLGHVSLQYLPEARYSVPGRVAVLWDVSGSMAESIDLYLPWLYILRRKWKRLGVFPFATRMADITEGLLAPYPLLRAYLAEIEHVWAGGTNIGWALGEWISSYGSRWLKSDTLLVIISDGWDVGAAEDVRQALHTIRAHDTRVVWVNPWMGTPGFEPRTRTLQAALPFLEKMVPGGTVASLLRLANE</sequence>
<name>A0A0P9CIJ0_9BACL</name>
<dbReference type="Pfam" id="PF05762">
    <property type="entry name" value="VWA_CoxE"/>
    <property type="match status" value="1"/>
</dbReference>
<evidence type="ECO:0008006" key="3">
    <source>
        <dbReference type="Google" id="ProtNLM"/>
    </source>
</evidence>
<gene>
    <name evidence="1" type="ORF">AN477_15475</name>
</gene>
<dbReference type="Gene3D" id="3.40.50.410">
    <property type="entry name" value="von Willebrand factor, type A domain"/>
    <property type="match status" value="1"/>
</dbReference>
<accession>A0A0P9CIJ0</accession>
<dbReference type="InterPro" id="IPR008912">
    <property type="entry name" value="Uncharacterised_CoxE"/>
</dbReference>
<organism evidence="1 2">
    <name type="scientific">Alicyclobacillus ferrooxydans</name>
    <dbReference type="NCBI Taxonomy" id="471514"/>
    <lineage>
        <taxon>Bacteria</taxon>
        <taxon>Bacillati</taxon>
        <taxon>Bacillota</taxon>
        <taxon>Bacilli</taxon>
        <taxon>Bacillales</taxon>
        <taxon>Alicyclobacillaceae</taxon>
        <taxon>Alicyclobacillus</taxon>
    </lineage>
</organism>
<reference evidence="1 2" key="1">
    <citation type="submission" date="2015-09" db="EMBL/GenBank/DDBJ databases">
        <title>Draft genome sequence of Alicyclobacillus ferrooxydans DSM 22381.</title>
        <authorList>
            <person name="Hemp J."/>
        </authorList>
    </citation>
    <scope>NUCLEOTIDE SEQUENCE [LARGE SCALE GENOMIC DNA]</scope>
    <source>
        <strain evidence="1 2">TC-34</strain>
    </source>
</reference>
<dbReference type="PATRIC" id="fig|471514.4.peg.4773"/>
<dbReference type="SUPFAM" id="SSF53300">
    <property type="entry name" value="vWA-like"/>
    <property type="match status" value="1"/>
</dbReference>
<dbReference type="PANTHER" id="PTHR39338">
    <property type="entry name" value="BLL5662 PROTEIN-RELATED"/>
    <property type="match status" value="1"/>
</dbReference>
<protein>
    <recommendedName>
        <fullName evidence="3">VWFA domain-containing protein</fullName>
    </recommendedName>
</protein>
<comment type="caution">
    <text evidence="1">The sequence shown here is derived from an EMBL/GenBank/DDBJ whole genome shotgun (WGS) entry which is preliminary data.</text>
</comment>
<dbReference type="STRING" id="471514.AN477_15475"/>
<evidence type="ECO:0000313" key="2">
    <source>
        <dbReference type="Proteomes" id="UP000050482"/>
    </source>
</evidence>
<dbReference type="Proteomes" id="UP000050482">
    <property type="component" value="Unassembled WGS sequence"/>
</dbReference>